<dbReference type="STRING" id="1434110.MSHOH_1842"/>
<dbReference type="PANTHER" id="PTHR43371:SF1">
    <property type="entry name" value="RIBONUCLEOSIDE-DIPHOSPHATE REDUCTASE"/>
    <property type="match status" value="1"/>
</dbReference>
<dbReference type="GO" id="GO:0071897">
    <property type="term" value="P:DNA biosynthetic process"/>
    <property type="evidence" value="ECO:0007669"/>
    <property type="project" value="UniProtKB-KW"/>
</dbReference>
<dbReference type="KEGG" id="mhor:MSHOH_1842"/>
<comment type="function">
    <text evidence="9">Catalyzes the reduction of ribonucleotides to deoxyribonucleotides. May function to provide a pool of deoxyribonucleotide precursors for DNA repair during oxygen limitation and/or for immediate growth after restoration of oxygen.</text>
</comment>
<keyword evidence="4 9" id="KW-0547">Nucleotide-binding</keyword>
<dbReference type="GO" id="GO:0009263">
    <property type="term" value="P:deoxyribonucleotide biosynthetic process"/>
    <property type="evidence" value="ECO:0007669"/>
    <property type="project" value="InterPro"/>
</dbReference>
<evidence type="ECO:0000259" key="10">
    <source>
        <dbReference type="Pfam" id="PF00317"/>
    </source>
</evidence>
<evidence type="ECO:0000256" key="3">
    <source>
        <dbReference type="ARBA" id="ARBA00022628"/>
    </source>
</evidence>
<dbReference type="InterPro" id="IPR013344">
    <property type="entry name" value="RNR_NrdJ/NrdZ"/>
</dbReference>
<evidence type="ECO:0000313" key="12">
    <source>
        <dbReference type="EMBL" id="AKB78325.1"/>
    </source>
</evidence>
<dbReference type="UniPathway" id="UPA00326"/>
<keyword evidence="7 9" id="KW-0170">Cobalt</keyword>
<evidence type="ECO:0000256" key="6">
    <source>
        <dbReference type="ARBA" id="ARBA00023157"/>
    </source>
</evidence>
<feature type="domain" description="Ribonucleotide reductase large subunit N-terminal" evidence="10">
    <location>
        <begin position="8"/>
        <end position="73"/>
    </location>
</feature>
<evidence type="ECO:0000313" key="13">
    <source>
        <dbReference type="Proteomes" id="UP000033101"/>
    </source>
</evidence>
<dbReference type="GO" id="GO:0005524">
    <property type="term" value="F:ATP binding"/>
    <property type="evidence" value="ECO:0007669"/>
    <property type="project" value="InterPro"/>
</dbReference>
<proteinExistence type="inferred from homology"/>
<evidence type="ECO:0000256" key="1">
    <source>
        <dbReference type="ARBA" id="ARBA00001922"/>
    </source>
</evidence>
<evidence type="ECO:0000256" key="8">
    <source>
        <dbReference type="ARBA" id="ARBA00047754"/>
    </source>
</evidence>
<dbReference type="RefSeq" id="WP_048139273.1">
    <property type="nucleotide sequence ID" value="NZ_CP009516.1"/>
</dbReference>
<evidence type="ECO:0000256" key="9">
    <source>
        <dbReference type="RuleBase" id="RU364064"/>
    </source>
</evidence>
<keyword evidence="6" id="KW-1015">Disulfide bond</keyword>
<dbReference type="Proteomes" id="UP000033101">
    <property type="component" value="Chromosome"/>
</dbReference>
<evidence type="ECO:0000256" key="5">
    <source>
        <dbReference type="ARBA" id="ARBA00023002"/>
    </source>
</evidence>
<organism evidence="12 13">
    <name type="scientific">Methanosarcina horonobensis HB-1 = JCM 15518</name>
    <dbReference type="NCBI Taxonomy" id="1434110"/>
    <lineage>
        <taxon>Archaea</taxon>
        <taxon>Methanobacteriati</taxon>
        <taxon>Methanobacteriota</taxon>
        <taxon>Stenosarchaea group</taxon>
        <taxon>Methanomicrobia</taxon>
        <taxon>Methanosarcinales</taxon>
        <taxon>Methanosarcinaceae</taxon>
        <taxon>Methanosarcina</taxon>
    </lineage>
</organism>
<protein>
    <recommendedName>
        <fullName evidence="9">Vitamin B12-dependent ribonucleotide reductase</fullName>
        <ecNumber evidence="9">1.17.4.1</ecNumber>
    </recommendedName>
</protein>
<dbReference type="InterPro" id="IPR008926">
    <property type="entry name" value="RNR_R1-su_N"/>
</dbReference>
<dbReference type="GO" id="GO:0004748">
    <property type="term" value="F:ribonucleoside-diphosphate reductase activity, thioredoxin disulfide as acceptor"/>
    <property type="evidence" value="ECO:0007669"/>
    <property type="project" value="UniProtKB-EC"/>
</dbReference>
<dbReference type="EMBL" id="CP009516">
    <property type="protein sequence ID" value="AKB78325.1"/>
    <property type="molecule type" value="Genomic_DNA"/>
</dbReference>
<evidence type="ECO:0000256" key="2">
    <source>
        <dbReference type="ARBA" id="ARBA00007405"/>
    </source>
</evidence>
<keyword evidence="5 9" id="KW-0560">Oxidoreductase</keyword>
<dbReference type="GeneID" id="24831066"/>
<keyword evidence="13" id="KW-1185">Reference proteome</keyword>
<dbReference type="NCBIfam" id="TIGR02504">
    <property type="entry name" value="NrdJ_Z"/>
    <property type="match status" value="1"/>
</dbReference>
<dbReference type="Pfam" id="PF02867">
    <property type="entry name" value="Ribonuc_red_lgC"/>
    <property type="match status" value="1"/>
</dbReference>
<dbReference type="PATRIC" id="fig|1434110.4.peg.2341"/>
<accession>A0A0E3WVS0</accession>
<evidence type="ECO:0000256" key="7">
    <source>
        <dbReference type="ARBA" id="ARBA00023285"/>
    </source>
</evidence>
<evidence type="ECO:0000256" key="4">
    <source>
        <dbReference type="ARBA" id="ARBA00022741"/>
    </source>
</evidence>
<dbReference type="SUPFAM" id="SSF51998">
    <property type="entry name" value="PFL-like glycyl radical enzymes"/>
    <property type="match status" value="1"/>
</dbReference>
<dbReference type="InterPro" id="IPR000788">
    <property type="entry name" value="RNR_lg_C"/>
</dbReference>
<comment type="catalytic activity">
    <reaction evidence="8 9">
        <text>a 2'-deoxyribonucleoside 5'-diphosphate + [thioredoxin]-disulfide + H2O = a ribonucleoside 5'-diphosphate + [thioredoxin]-dithiol</text>
        <dbReference type="Rhea" id="RHEA:23252"/>
        <dbReference type="Rhea" id="RHEA-COMP:10698"/>
        <dbReference type="Rhea" id="RHEA-COMP:10700"/>
        <dbReference type="ChEBI" id="CHEBI:15377"/>
        <dbReference type="ChEBI" id="CHEBI:29950"/>
        <dbReference type="ChEBI" id="CHEBI:50058"/>
        <dbReference type="ChEBI" id="CHEBI:57930"/>
        <dbReference type="ChEBI" id="CHEBI:73316"/>
        <dbReference type="EC" id="1.17.4.1"/>
    </reaction>
</comment>
<dbReference type="InterPro" id="IPR013509">
    <property type="entry name" value="RNR_lsu_N"/>
</dbReference>
<keyword evidence="3 9" id="KW-0846">Cobalamin</keyword>
<name>A0A0E3WVS0_9EURY</name>
<dbReference type="PANTHER" id="PTHR43371">
    <property type="entry name" value="VITAMIN B12-DEPENDENT RIBONUCLEOTIDE REDUCTASE"/>
    <property type="match status" value="1"/>
</dbReference>
<dbReference type="GO" id="GO:0031419">
    <property type="term" value="F:cobalamin binding"/>
    <property type="evidence" value="ECO:0007669"/>
    <property type="project" value="UniProtKB-KW"/>
</dbReference>
<keyword evidence="9" id="KW-0237">DNA synthesis</keyword>
<reference evidence="12 13" key="1">
    <citation type="submission" date="2014-07" db="EMBL/GenBank/DDBJ databases">
        <title>Methanogenic archaea and the global carbon cycle.</title>
        <authorList>
            <person name="Henriksen J.R."/>
            <person name="Luke J."/>
            <person name="Reinhart S."/>
            <person name="Benedict M.N."/>
            <person name="Youngblut N.D."/>
            <person name="Metcalf M.E."/>
            <person name="Whitaker R.J."/>
            <person name="Metcalf W.W."/>
        </authorList>
    </citation>
    <scope>NUCLEOTIDE SEQUENCE [LARGE SCALE GENOMIC DNA]</scope>
    <source>
        <strain evidence="12 13">HB-1</strain>
    </source>
</reference>
<evidence type="ECO:0000259" key="11">
    <source>
        <dbReference type="Pfam" id="PF02867"/>
    </source>
</evidence>
<dbReference type="HOGENOM" id="CLU_000404_2_3_2"/>
<comment type="cofactor">
    <cofactor evidence="1 9">
        <name>adenosylcob(III)alamin</name>
        <dbReference type="ChEBI" id="CHEBI:18408"/>
    </cofactor>
</comment>
<dbReference type="SUPFAM" id="SSF48168">
    <property type="entry name" value="R1 subunit of ribonucleotide reductase, N-terminal domain"/>
    <property type="match status" value="1"/>
</dbReference>
<gene>
    <name evidence="12" type="ORF">MSHOH_1842</name>
</gene>
<feature type="domain" description="Ribonucleotide reductase large subunit C-terminal" evidence="11">
    <location>
        <begin position="76"/>
        <end position="383"/>
    </location>
</feature>
<dbReference type="Pfam" id="PF00317">
    <property type="entry name" value="Ribonuc_red_lgN"/>
    <property type="match status" value="1"/>
</dbReference>
<dbReference type="AlphaFoldDB" id="A0A0E3WVS0"/>
<dbReference type="PRINTS" id="PR01183">
    <property type="entry name" value="RIBORDTASEM1"/>
</dbReference>
<dbReference type="EC" id="1.17.4.1" evidence="9"/>
<sequence length="555" mass="61607">MSETKEGLDLLAAETLRSRYLREGEEDWKDVCERVAKAVATTTEEYTEFFNLMNSKVFLPSSPTLMNAGTASGQLSACFVIPVEDSIEEIFDSVKTAALIQKTGGGTGFNFSKIRPDGSPSASGTGTASGPVALMGLFNQATEIVKQFGRRRGANMGILDISHNDIIPFIRAKRTEGILSNFNISVMIPDAFMSLADEGRMNEIWNSKTGAKVGEIFSEVVDGIWKNGEPGVLFYNRINRDNFTPSLGDIHATNPCGEEPLLPFESCNLGSINLSLFVEDGKINWDSLRETVGKAVRFLDNEIDVNVYPVPKIGEATRKTRKIGLGVMGFHDMLLKLGLPYNSTEALKLAEKLMGQINWAAVRESRKLAAEKGSFPEHENSIWKLPMRNATLTAIAPTGTISILAGCSAGIEPVFSWVYRRTRTVEKEFMLVHPLFEAHFKPKLSESDYSWLLEHVYTHGTLKDIKNSKVVSGEEKRLFRSALDISWKTHIDIQAAFQRHCHAGISKTINMPANTKKEDIEKALIYAWKQGLKGLTIYRTGSRQHVVLSLKKSQF</sequence>
<dbReference type="Gene3D" id="3.20.70.20">
    <property type="match status" value="1"/>
</dbReference>
<comment type="similarity">
    <text evidence="2 9">Belongs to the ribonucleoside diphosphate reductase class-2 family.</text>
</comment>
<dbReference type="InterPro" id="IPR050862">
    <property type="entry name" value="RdRp_reductase_class-2"/>
</dbReference>
<dbReference type="CDD" id="cd02888">
    <property type="entry name" value="RNR_II_dimer"/>
    <property type="match status" value="1"/>
</dbReference>
<dbReference type="OrthoDB" id="6188at2157"/>